<keyword evidence="4" id="KW-1185">Reference proteome</keyword>
<feature type="compositionally biased region" description="Basic and acidic residues" evidence="1">
    <location>
        <begin position="20"/>
        <end position="29"/>
    </location>
</feature>
<keyword evidence="2" id="KW-1133">Transmembrane helix</keyword>
<feature type="transmembrane region" description="Helical" evidence="2">
    <location>
        <begin position="709"/>
        <end position="730"/>
    </location>
</feature>
<feature type="compositionally biased region" description="Low complexity" evidence="1">
    <location>
        <begin position="302"/>
        <end position="328"/>
    </location>
</feature>
<evidence type="ECO:0000256" key="2">
    <source>
        <dbReference type="SAM" id="Phobius"/>
    </source>
</evidence>
<dbReference type="Pfam" id="PF13367">
    <property type="entry name" value="PrsW-protease"/>
    <property type="match status" value="1"/>
</dbReference>
<feature type="transmembrane region" description="Helical" evidence="2">
    <location>
        <begin position="1032"/>
        <end position="1059"/>
    </location>
</feature>
<gene>
    <name evidence="3" type="ORF">HJC23_008660</name>
</gene>
<feature type="compositionally biased region" description="Polar residues" evidence="1">
    <location>
        <begin position="118"/>
        <end position="127"/>
    </location>
</feature>
<sequence length="1092" mass="120890">MPKKSSRPPSSPQSRPRSRRQPEQNEDYKNNSSQKSITSGISTLFRRQPSPEPSQNRDLAYPGPAYAAPSSVRAADGSTRASSRSATHSAVTKRASGKMRKKLSRKTPPPPTIPSISYSATDESGSFPSADESEFTSGSGDEGTSTSESESEQQHGPRRSARRGTGDDKKIRLPRRYRGFSTSISSLFLDESIVCGAMACCGLLLSSRTEYLLNERNVKRGLTRRGTKSGGSRAPSRILGISLLVTILCVMATYVIWGFTEGLDVRAGGLEYGVDDASYNYEYDGDDAANANAADDDKANAGDDGNANAADDAAQAADDGNAAGDDGVYVQNANDDVAQAADDGNANAGDDGAVASDDGAAAQQDDAAAAQDDGAANAKWDDFYGMQDDAVNRKLSSPSESEDVSPSSTKHNFNGIMKLRDYREHIVEPVFETASAAYTNILTQFSADEFTPPSRHHTRYLAEDTTEDDIGSQARALIIVIFLFMLGVVGRRRRMRTRFAILRSRAQDDHLYYASILTNPSGSLATPEGTLMENFHEREDKYDGACSHTLFGCYPVDSQSPNYADYGDQHDDENATVDTGVKKRKGGDFMHRTMTTLLNCCCGCLCKCWCQVFSICALAQEARETRLLLPPKMQRIDLITHQPFHEYAKDVNNVRRRYMERASRTWFQHWAALSHLSRYIMLAFVLTVILVTATLLLHPRGSFTWMDAVVLMATFGQSFLVLMIVFGIFHRSDLSFDAVVKFFAVGFVICVPVGFAIEGLLINGLVWMLYLVYYPVRWAAGEDFDQWIIDNHRLLWVLAELVNAYFVAALVEELCKYYGFRFLEHPDLIFLTGLDRTATQAQNQGGLDAYKYDSQLVSEFSRSQDSECGSADSRDTRRKSKEKMNSSLKHTDDDEEEEPELRTLRQQAAAITTGMISVAVGLACAENFLYVFFLGGAGGSASISQEFAVLIFRSIFPVHVLAAAMQSINMIKKFIEEKDGSDHNVGVGRIVLPAVLLHGTFDAILMVINAYVESRWDEFYEENDDYEEGFVPYNALLLNVIAWVSIIGVMVFSFGWYSYQNQVQNIRLMKIEQKNRPRSKRGSFKSPDLDVV</sequence>
<feature type="transmembrane region" description="Helical" evidence="2">
    <location>
        <begin position="793"/>
        <end position="811"/>
    </location>
</feature>
<dbReference type="InterPro" id="IPR026898">
    <property type="entry name" value="PrsW"/>
</dbReference>
<dbReference type="Proteomes" id="UP001516023">
    <property type="component" value="Unassembled WGS sequence"/>
</dbReference>
<feature type="compositionally biased region" description="Low complexity" evidence="1">
    <location>
        <begin position="135"/>
        <end position="148"/>
    </location>
</feature>
<protein>
    <submittedName>
        <fullName evidence="3">Uncharacterized protein</fullName>
    </submittedName>
</protein>
<organism evidence="3 4">
    <name type="scientific">Cyclotella cryptica</name>
    <dbReference type="NCBI Taxonomy" id="29204"/>
    <lineage>
        <taxon>Eukaryota</taxon>
        <taxon>Sar</taxon>
        <taxon>Stramenopiles</taxon>
        <taxon>Ochrophyta</taxon>
        <taxon>Bacillariophyta</taxon>
        <taxon>Coscinodiscophyceae</taxon>
        <taxon>Thalassiosirophycidae</taxon>
        <taxon>Stephanodiscales</taxon>
        <taxon>Stephanodiscaceae</taxon>
        <taxon>Cyclotella</taxon>
    </lineage>
</organism>
<keyword evidence="2" id="KW-0812">Transmembrane</keyword>
<feature type="transmembrane region" description="Helical" evidence="2">
    <location>
        <begin position="238"/>
        <end position="257"/>
    </location>
</feature>
<comment type="caution">
    <text evidence="3">The sequence shown here is derived from an EMBL/GenBank/DDBJ whole genome shotgun (WGS) entry which is preliminary data.</text>
</comment>
<reference evidence="3 4" key="1">
    <citation type="journal article" date="2020" name="G3 (Bethesda)">
        <title>Improved Reference Genome for Cyclotella cryptica CCMP332, a Model for Cell Wall Morphogenesis, Salinity Adaptation, and Lipid Production in Diatoms (Bacillariophyta).</title>
        <authorList>
            <person name="Roberts W.R."/>
            <person name="Downey K.M."/>
            <person name="Ruck E.C."/>
            <person name="Traller J.C."/>
            <person name="Alverson A.J."/>
        </authorList>
    </citation>
    <scope>NUCLEOTIDE SEQUENCE [LARGE SCALE GENOMIC DNA]</scope>
    <source>
        <strain evidence="3 4">CCMP332</strain>
    </source>
</reference>
<feature type="transmembrane region" description="Helical" evidence="2">
    <location>
        <begin position="474"/>
        <end position="490"/>
    </location>
</feature>
<feature type="region of interest" description="Disordered" evidence="1">
    <location>
        <begin position="290"/>
        <end position="328"/>
    </location>
</feature>
<feature type="transmembrane region" description="Helical" evidence="2">
    <location>
        <begin position="679"/>
        <end position="697"/>
    </location>
</feature>
<dbReference type="AlphaFoldDB" id="A0ABD3QGG4"/>
<feature type="transmembrane region" description="Helical" evidence="2">
    <location>
        <begin position="742"/>
        <end position="773"/>
    </location>
</feature>
<feature type="compositionally biased region" description="Low complexity" evidence="1">
    <location>
        <begin position="60"/>
        <end position="92"/>
    </location>
</feature>
<feature type="region of interest" description="Disordered" evidence="1">
    <location>
        <begin position="1"/>
        <end position="172"/>
    </location>
</feature>
<proteinExistence type="predicted"/>
<feature type="compositionally biased region" description="Polar residues" evidence="1">
    <location>
        <begin position="30"/>
        <end position="42"/>
    </location>
</feature>
<keyword evidence="2" id="KW-0472">Membrane</keyword>
<evidence type="ECO:0000313" key="3">
    <source>
        <dbReference type="EMBL" id="KAL3799533.1"/>
    </source>
</evidence>
<dbReference type="EMBL" id="JABMIG020000038">
    <property type="protein sequence ID" value="KAL3799533.1"/>
    <property type="molecule type" value="Genomic_DNA"/>
</dbReference>
<evidence type="ECO:0000313" key="4">
    <source>
        <dbReference type="Proteomes" id="UP001516023"/>
    </source>
</evidence>
<feature type="transmembrane region" description="Helical" evidence="2">
    <location>
        <begin position="947"/>
        <end position="969"/>
    </location>
</feature>
<evidence type="ECO:0000256" key="1">
    <source>
        <dbReference type="SAM" id="MobiDB-lite"/>
    </source>
</evidence>
<accession>A0ABD3QGG4</accession>
<feature type="compositionally biased region" description="Basic residues" evidence="1">
    <location>
        <begin position="95"/>
        <end position="105"/>
    </location>
</feature>
<feature type="region of interest" description="Disordered" evidence="1">
    <location>
        <begin position="340"/>
        <end position="374"/>
    </location>
</feature>
<feature type="transmembrane region" description="Helical" evidence="2">
    <location>
        <begin position="908"/>
        <end position="935"/>
    </location>
</feature>
<name>A0ABD3QGG4_9STRA</name>
<feature type="transmembrane region" description="Helical" evidence="2">
    <location>
        <begin position="990"/>
        <end position="1012"/>
    </location>
</feature>
<feature type="region of interest" description="Disordered" evidence="1">
    <location>
        <begin position="863"/>
        <end position="901"/>
    </location>
</feature>